<feature type="domain" description="PAS" evidence="3">
    <location>
        <begin position="238"/>
        <end position="317"/>
    </location>
</feature>
<evidence type="ECO:0000259" key="3">
    <source>
        <dbReference type="PROSITE" id="PS50112"/>
    </source>
</evidence>
<sequence>MTDRRGVSPALLRRLSEEDETLLEGRGPEIDRLMVERLYQMSWPLRYVPYPMLFGAFLVFRDYADWWSILGLTALYTLGTWYLDRQRQRLLDLAGDFGDPAPWARRFMIGSGITGLTWGILGTLYFPVHNLPLQMVMTVAWGGLAFTSMNARALHLPSYYAFLLTMSVPVCIRTALSGELPAIYMMLLGLVLGTAMSLTAHGSNRRERLGFALRLRNAELIGELDNARAGAEAARVTAEESYRSVLNEFTAAQQMARHGSWTWDAESELTTWSDEYYRLIGLEPQSCPAALAGLLDQVLPEDRDAVRSHMQRLRSGAAEDSVRFRLRDGSPRESVGAAQTDGRGRTRRILGMLRPAPANAKTGA</sequence>
<feature type="transmembrane region" description="Helical" evidence="2">
    <location>
        <begin position="182"/>
        <end position="200"/>
    </location>
</feature>
<accession>A0ABV7VEQ3</accession>
<name>A0ABV7VEQ3_9PROT</name>
<comment type="caution">
    <text evidence="4">The sequence shown here is derived from an EMBL/GenBank/DDBJ whole genome shotgun (WGS) entry which is preliminary data.</text>
</comment>
<dbReference type="CDD" id="cd00130">
    <property type="entry name" value="PAS"/>
    <property type="match status" value="1"/>
</dbReference>
<evidence type="ECO:0000256" key="2">
    <source>
        <dbReference type="SAM" id="Phobius"/>
    </source>
</evidence>
<dbReference type="RefSeq" id="WP_379725621.1">
    <property type="nucleotide sequence ID" value="NZ_JBHRYJ010000002.1"/>
</dbReference>
<feature type="region of interest" description="Disordered" evidence="1">
    <location>
        <begin position="327"/>
        <end position="346"/>
    </location>
</feature>
<reference evidence="5" key="1">
    <citation type="journal article" date="2019" name="Int. J. Syst. Evol. Microbiol.">
        <title>The Global Catalogue of Microorganisms (GCM) 10K type strain sequencing project: providing services to taxonomists for standard genome sequencing and annotation.</title>
        <authorList>
            <consortium name="The Broad Institute Genomics Platform"/>
            <consortium name="The Broad Institute Genome Sequencing Center for Infectious Disease"/>
            <person name="Wu L."/>
            <person name="Ma J."/>
        </authorList>
    </citation>
    <scope>NUCLEOTIDE SEQUENCE [LARGE SCALE GENOMIC DNA]</scope>
    <source>
        <strain evidence="5">KCTC 42182</strain>
    </source>
</reference>
<feature type="transmembrane region" description="Helical" evidence="2">
    <location>
        <begin position="103"/>
        <end position="125"/>
    </location>
</feature>
<feature type="transmembrane region" description="Helical" evidence="2">
    <location>
        <begin position="43"/>
        <end position="60"/>
    </location>
</feature>
<gene>
    <name evidence="4" type="ORF">ACFOOQ_10335</name>
</gene>
<dbReference type="InterPro" id="IPR000014">
    <property type="entry name" value="PAS"/>
</dbReference>
<dbReference type="InterPro" id="IPR013655">
    <property type="entry name" value="PAS_fold_3"/>
</dbReference>
<dbReference type="PROSITE" id="PS50112">
    <property type="entry name" value="PAS"/>
    <property type="match status" value="1"/>
</dbReference>
<evidence type="ECO:0000256" key="1">
    <source>
        <dbReference type="SAM" id="MobiDB-lite"/>
    </source>
</evidence>
<keyword evidence="5" id="KW-1185">Reference proteome</keyword>
<dbReference type="Gene3D" id="3.30.450.20">
    <property type="entry name" value="PAS domain"/>
    <property type="match status" value="1"/>
</dbReference>
<evidence type="ECO:0000313" key="4">
    <source>
        <dbReference type="EMBL" id="MFC3675941.1"/>
    </source>
</evidence>
<dbReference type="Proteomes" id="UP001595711">
    <property type="component" value="Unassembled WGS sequence"/>
</dbReference>
<keyword evidence="2" id="KW-1133">Transmembrane helix</keyword>
<dbReference type="EMBL" id="JBHRYJ010000002">
    <property type="protein sequence ID" value="MFC3675941.1"/>
    <property type="molecule type" value="Genomic_DNA"/>
</dbReference>
<feature type="transmembrane region" description="Helical" evidence="2">
    <location>
        <begin position="66"/>
        <end position="83"/>
    </location>
</feature>
<protein>
    <submittedName>
        <fullName evidence="4">PAS domain-containing protein</fullName>
    </submittedName>
</protein>
<organism evidence="4 5">
    <name type="scientific">Ferrovibrio xuzhouensis</name>
    <dbReference type="NCBI Taxonomy" id="1576914"/>
    <lineage>
        <taxon>Bacteria</taxon>
        <taxon>Pseudomonadati</taxon>
        <taxon>Pseudomonadota</taxon>
        <taxon>Alphaproteobacteria</taxon>
        <taxon>Rhodospirillales</taxon>
        <taxon>Rhodospirillaceae</taxon>
        <taxon>Ferrovibrio</taxon>
    </lineage>
</organism>
<dbReference type="InterPro" id="IPR035965">
    <property type="entry name" value="PAS-like_dom_sf"/>
</dbReference>
<keyword evidence="2" id="KW-0812">Transmembrane</keyword>
<evidence type="ECO:0000313" key="5">
    <source>
        <dbReference type="Proteomes" id="UP001595711"/>
    </source>
</evidence>
<proteinExistence type="predicted"/>
<dbReference type="SUPFAM" id="SSF55785">
    <property type="entry name" value="PYP-like sensor domain (PAS domain)"/>
    <property type="match status" value="1"/>
</dbReference>
<feature type="transmembrane region" description="Helical" evidence="2">
    <location>
        <begin position="159"/>
        <end position="176"/>
    </location>
</feature>
<dbReference type="Pfam" id="PF08447">
    <property type="entry name" value="PAS_3"/>
    <property type="match status" value="1"/>
</dbReference>
<keyword evidence="2" id="KW-0472">Membrane</keyword>